<keyword evidence="2" id="KW-1133">Transmembrane helix</keyword>
<evidence type="ECO:0000313" key="5">
    <source>
        <dbReference type="Proteomes" id="UP001237448"/>
    </source>
</evidence>
<dbReference type="PRINTS" id="PR00080">
    <property type="entry name" value="SDRFAMILY"/>
</dbReference>
<keyword evidence="5" id="KW-1185">Reference proteome</keyword>
<evidence type="ECO:0000256" key="2">
    <source>
        <dbReference type="SAM" id="Phobius"/>
    </source>
</evidence>
<dbReference type="PANTHER" id="PTHR42760">
    <property type="entry name" value="SHORT-CHAIN DEHYDROGENASES/REDUCTASES FAMILY MEMBER"/>
    <property type="match status" value="1"/>
</dbReference>
<protein>
    <submittedName>
        <fullName evidence="4">2-deoxy-D-gluconate 3-dehydrogenase</fullName>
        <ecNumber evidence="4">1.1.1.125</ecNumber>
    </submittedName>
</protein>
<dbReference type="PROSITE" id="PS00061">
    <property type="entry name" value="ADH_SHORT"/>
    <property type="match status" value="1"/>
</dbReference>
<reference evidence="4 5" key="1">
    <citation type="submission" date="2023-07" db="EMBL/GenBank/DDBJ databases">
        <title>Genomic Encyclopedia of Type Strains, Phase IV (KMG-IV): sequencing the most valuable type-strain genomes for metagenomic binning, comparative biology and taxonomic classification.</title>
        <authorList>
            <person name="Goeker M."/>
        </authorList>
    </citation>
    <scope>NUCLEOTIDE SEQUENCE [LARGE SCALE GENOMIC DNA]</scope>
    <source>
        <strain evidence="4 5">DSM 5896</strain>
    </source>
</reference>
<feature type="domain" description="Ketoreductase" evidence="3">
    <location>
        <begin position="17"/>
        <end position="185"/>
    </location>
</feature>
<dbReference type="InterPro" id="IPR002347">
    <property type="entry name" value="SDR_fam"/>
</dbReference>
<dbReference type="InterPro" id="IPR036291">
    <property type="entry name" value="NAD(P)-bd_dom_sf"/>
</dbReference>
<dbReference type="InterPro" id="IPR057326">
    <property type="entry name" value="KR_dom"/>
</dbReference>
<dbReference type="SMART" id="SM00822">
    <property type="entry name" value="PKS_KR"/>
    <property type="match status" value="1"/>
</dbReference>
<accession>A0ABU0FH97</accession>
<dbReference type="NCBIfam" id="NF005559">
    <property type="entry name" value="PRK07231.1"/>
    <property type="match status" value="1"/>
</dbReference>
<gene>
    <name evidence="4" type="ORF">J3R73_003227</name>
</gene>
<organism evidence="4 5">
    <name type="scientific">Labrys monachus</name>
    <dbReference type="NCBI Taxonomy" id="217067"/>
    <lineage>
        <taxon>Bacteria</taxon>
        <taxon>Pseudomonadati</taxon>
        <taxon>Pseudomonadota</taxon>
        <taxon>Alphaproteobacteria</taxon>
        <taxon>Hyphomicrobiales</taxon>
        <taxon>Xanthobacteraceae</taxon>
        <taxon>Labrys</taxon>
    </lineage>
</organism>
<comment type="caution">
    <text evidence="4">The sequence shown here is derived from an EMBL/GenBank/DDBJ whole genome shotgun (WGS) entry which is preliminary data.</text>
</comment>
<name>A0ABU0FH97_9HYPH</name>
<dbReference type="RefSeq" id="WP_307428770.1">
    <property type="nucleotide sequence ID" value="NZ_JAUSVK010000001.1"/>
</dbReference>
<evidence type="ECO:0000313" key="4">
    <source>
        <dbReference type="EMBL" id="MDQ0393435.1"/>
    </source>
</evidence>
<dbReference type="Proteomes" id="UP001237448">
    <property type="component" value="Unassembled WGS sequence"/>
</dbReference>
<dbReference type="EMBL" id="JAUSVK010000001">
    <property type="protein sequence ID" value="MDQ0393435.1"/>
    <property type="molecule type" value="Genomic_DNA"/>
</dbReference>
<keyword evidence="4" id="KW-0560">Oxidoreductase</keyword>
<evidence type="ECO:0000259" key="3">
    <source>
        <dbReference type="SMART" id="SM00822"/>
    </source>
</evidence>
<comment type="similarity">
    <text evidence="1">Belongs to the short-chain dehydrogenases/reductases (SDR) family.</text>
</comment>
<dbReference type="PRINTS" id="PR00081">
    <property type="entry name" value="GDHRDH"/>
</dbReference>
<dbReference type="Pfam" id="PF13561">
    <property type="entry name" value="adh_short_C2"/>
    <property type="match status" value="1"/>
</dbReference>
<feature type="transmembrane region" description="Helical" evidence="2">
    <location>
        <begin position="27"/>
        <end position="46"/>
    </location>
</feature>
<proteinExistence type="inferred from homology"/>
<dbReference type="GO" id="GO:0008678">
    <property type="term" value="F:2-deoxy-D-gluconate 3-dehydrogenase activity"/>
    <property type="evidence" value="ECO:0007669"/>
    <property type="project" value="UniProtKB-EC"/>
</dbReference>
<keyword evidence="2" id="KW-0472">Membrane</keyword>
<keyword evidence="2" id="KW-0812">Transmembrane</keyword>
<dbReference type="SUPFAM" id="SSF51735">
    <property type="entry name" value="NAD(P)-binding Rossmann-fold domains"/>
    <property type="match status" value="1"/>
</dbReference>
<dbReference type="EC" id="1.1.1.125" evidence="4"/>
<evidence type="ECO:0000256" key="1">
    <source>
        <dbReference type="ARBA" id="ARBA00006484"/>
    </source>
</evidence>
<sequence>MIATRPAFASGFDLSGKVALVTGGNGGIGFAIAAALASAGASIVVAGRNADKNRKAEAALQAAGAAAKALHADVTQEADCRSLARQAIDSFGSIDILVNNAGTNIRKQPEDYSLEEWRMLIDVNLTSAFLASMAVFPHMKARGGRIINIGSMTSLFGTSFSAPYGASKGGVVQFTKALASAWAKHRITVNAILPGWIETDLTIRGREATPHLHDQVIARTPAGRWGKPEDLGTAALFLAGPGADFVTGIALPVDGGYSAQG</sequence>
<dbReference type="Gene3D" id="3.40.50.720">
    <property type="entry name" value="NAD(P)-binding Rossmann-like Domain"/>
    <property type="match status" value="1"/>
</dbReference>
<dbReference type="InterPro" id="IPR020904">
    <property type="entry name" value="Sc_DH/Rdtase_CS"/>
</dbReference>